<evidence type="ECO:0000256" key="1">
    <source>
        <dbReference type="SAM" id="MobiDB-lite"/>
    </source>
</evidence>
<dbReference type="AlphaFoldDB" id="A0A1D1V620"/>
<dbReference type="EMBL" id="BDGG01000003">
    <property type="protein sequence ID" value="GAU95117.1"/>
    <property type="molecule type" value="Genomic_DNA"/>
</dbReference>
<organism evidence="2 3">
    <name type="scientific">Ramazzottius varieornatus</name>
    <name type="common">Water bear</name>
    <name type="synonym">Tardigrade</name>
    <dbReference type="NCBI Taxonomy" id="947166"/>
    <lineage>
        <taxon>Eukaryota</taxon>
        <taxon>Metazoa</taxon>
        <taxon>Ecdysozoa</taxon>
        <taxon>Tardigrada</taxon>
        <taxon>Eutardigrada</taxon>
        <taxon>Parachela</taxon>
        <taxon>Hypsibioidea</taxon>
        <taxon>Ramazzottiidae</taxon>
        <taxon>Ramazzottius</taxon>
    </lineage>
</organism>
<gene>
    <name evidence="2" type="primary">RvY_06792-1</name>
    <name evidence="2" type="synonym">RvY_06792.1</name>
    <name evidence="2" type="ORF">RvY_06792</name>
</gene>
<proteinExistence type="predicted"/>
<accession>A0A1D1V620</accession>
<reference evidence="2 3" key="1">
    <citation type="journal article" date="2016" name="Nat. Commun.">
        <title>Extremotolerant tardigrade genome and improved radiotolerance of human cultured cells by tardigrade-unique protein.</title>
        <authorList>
            <person name="Hashimoto T."/>
            <person name="Horikawa D.D."/>
            <person name="Saito Y."/>
            <person name="Kuwahara H."/>
            <person name="Kozuka-Hata H."/>
            <person name="Shin-I T."/>
            <person name="Minakuchi Y."/>
            <person name="Ohishi K."/>
            <person name="Motoyama A."/>
            <person name="Aizu T."/>
            <person name="Enomoto A."/>
            <person name="Kondo K."/>
            <person name="Tanaka S."/>
            <person name="Hara Y."/>
            <person name="Koshikawa S."/>
            <person name="Sagara H."/>
            <person name="Miura T."/>
            <person name="Yokobori S."/>
            <person name="Miyagawa K."/>
            <person name="Suzuki Y."/>
            <person name="Kubo T."/>
            <person name="Oyama M."/>
            <person name="Kohara Y."/>
            <person name="Fujiyama A."/>
            <person name="Arakawa K."/>
            <person name="Katayama T."/>
            <person name="Toyoda A."/>
            <person name="Kunieda T."/>
        </authorList>
    </citation>
    <scope>NUCLEOTIDE SEQUENCE [LARGE SCALE GENOMIC DNA]</scope>
    <source>
        <strain evidence="2 3">YOKOZUNA-1</strain>
    </source>
</reference>
<name>A0A1D1V620_RAMVA</name>
<keyword evidence="3" id="KW-1185">Reference proteome</keyword>
<sequence length="63" mass="6923">MIQGRKVLDEKEDYDSCDNVHETCWLHHLAIDSAHGATPTGVSKNGEEFDEAQAQGRPGTVIN</sequence>
<evidence type="ECO:0000313" key="2">
    <source>
        <dbReference type="EMBL" id="GAU95117.1"/>
    </source>
</evidence>
<protein>
    <submittedName>
        <fullName evidence="2">Uncharacterized protein</fullName>
    </submittedName>
</protein>
<dbReference type="Proteomes" id="UP000186922">
    <property type="component" value="Unassembled WGS sequence"/>
</dbReference>
<evidence type="ECO:0000313" key="3">
    <source>
        <dbReference type="Proteomes" id="UP000186922"/>
    </source>
</evidence>
<feature type="region of interest" description="Disordered" evidence="1">
    <location>
        <begin position="38"/>
        <end position="63"/>
    </location>
</feature>
<comment type="caution">
    <text evidence="2">The sequence shown here is derived from an EMBL/GenBank/DDBJ whole genome shotgun (WGS) entry which is preliminary data.</text>
</comment>